<dbReference type="EMBL" id="CP039690">
    <property type="protein sequence ID" value="QCI63455.1"/>
    <property type="molecule type" value="Genomic_DNA"/>
</dbReference>
<gene>
    <name evidence="8" type="ORF">E8M01_03900</name>
</gene>
<dbReference type="AlphaFoldDB" id="A0A4D7AV35"/>
<reference evidence="8 9" key="1">
    <citation type="submission" date="2019-04" db="EMBL/GenBank/DDBJ databases">
        <title>Phreatobacter aquaticus sp. nov.</title>
        <authorList>
            <person name="Choi A."/>
        </authorList>
    </citation>
    <scope>NUCLEOTIDE SEQUENCE [LARGE SCALE GENOMIC DNA]</scope>
    <source>
        <strain evidence="8 9">KCTC 52518</strain>
    </source>
</reference>
<dbReference type="GO" id="GO:0009279">
    <property type="term" value="C:cell outer membrane"/>
    <property type="evidence" value="ECO:0007669"/>
    <property type="project" value="UniProtKB-SubCell"/>
</dbReference>
<protein>
    <submittedName>
        <fullName evidence="8">Porin family protein</fullName>
    </submittedName>
</protein>
<dbReference type="OrthoDB" id="9815357at2"/>
<evidence type="ECO:0000313" key="9">
    <source>
        <dbReference type="Proteomes" id="UP000298781"/>
    </source>
</evidence>
<evidence type="ECO:0000256" key="3">
    <source>
        <dbReference type="ARBA" id="ARBA00023136"/>
    </source>
</evidence>
<proteinExistence type="inferred from homology"/>
<dbReference type="RefSeq" id="WP_136958913.1">
    <property type="nucleotide sequence ID" value="NZ_CP039690.1"/>
</dbReference>
<keyword evidence="3" id="KW-0472">Membrane</keyword>
<keyword evidence="4" id="KW-0998">Cell outer membrane</keyword>
<comment type="subcellular location">
    <subcellularLocation>
        <location evidence="1">Cell outer membrane</location>
    </subcellularLocation>
</comment>
<dbReference type="InterPro" id="IPR011250">
    <property type="entry name" value="OMP/PagP_B-barrel"/>
</dbReference>
<dbReference type="InterPro" id="IPR051692">
    <property type="entry name" value="OMP-like"/>
</dbReference>
<dbReference type="Gene3D" id="2.40.160.20">
    <property type="match status" value="1"/>
</dbReference>
<keyword evidence="2 6" id="KW-0732">Signal</keyword>
<evidence type="ECO:0000256" key="1">
    <source>
        <dbReference type="ARBA" id="ARBA00004442"/>
    </source>
</evidence>
<evidence type="ECO:0000256" key="4">
    <source>
        <dbReference type="ARBA" id="ARBA00023237"/>
    </source>
</evidence>
<dbReference type="PANTHER" id="PTHR34001">
    <property type="entry name" value="BLL7405 PROTEIN"/>
    <property type="match status" value="1"/>
</dbReference>
<accession>A0A4D7AV35</accession>
<feature type="domain" description="Outer membrane protein beta-barrel" evidence="7">
    <location>
        <begin position="8"/>
        <end position="226"/>
    </location>
</feature>
<comment type="similarity">
    <text evidence="5">Belongs to the Omp25/RopB family.</text>
</comment>
<feature type="chain" id="PRO_5020496352" evidence="6">
    <location>
        <begin position="21"/>
        <end position="237"/>
    </location>
</feature>
<dbReference type="KEGG" id="pstg:E8M01_03900"/>
<name>A0A4D7AV35_9HYPH</name>
<feature type="signal peptide" evidence="6">
    <location>
        <begin position="1"/>
        <end position="20"/>
    </location>
</feature>
<dbReference type="InterPro" id="IPR027385">
    <property type="entry name" value="Beta-barrel_OMP"/>
</dbReference>
<organism evidence="8 9">
    <name type="scientific">Phreatobacter stygius</name>
    <dbReference type="NCBI Taxonomy" id="1940610"/>
    <lineage>
        <taxon>Bacteria</taxon>
        <taxon>Pseudomonadati</taxon>
        <taxon>Pseudomonadota</taxon>
        <taxon>Alphaproteobacteria</taxon>
        <taxon>Hyphomicrobiales</taxon>
        <taxon>Phreatobacteraceae</taxon>
        <taxon>Phreatobacter</taxon>
    </lineage>
</organism>
<evidence type="ECO:0000259" key="7">
    <source>
        <dbReference type="Pfam" id="PF13505"/>
    </source>
</evidence>
<dbReference type="SUPFAM" id="SSF56925">
    <property type="entry name" value="OMPA-like"/>
    <property type="match status" value="1"/>
</dbReference>
<dbReference type="Pfam" id="PF13505">
    <property type="entry name" value="OMP_b-brl"/>
    <property type="match status" value="1"/>
</dbReference>
<sequence length="237" mass="24520">MKKLIIAAAAMAGLASGAQAADLGVQRVAVPAAILAPAFNWTGFYVGLNAGIGIANTNLGTLTGGALSGSGTGFVGGAQIGYNYQINNFVLGVEGDFGYFGVRRNFNSALGFGIISAYWKTSWDASIRARAGIAIDRLLLYVTGGVAFADFGAGVTLGGAAVVVNSASQTRVGWTVGGGAEYAFTPNWTVRGEYLYSNYGNKDIFVGGANVRLETHKFRLGVNYLFSTGPGAIVARY</sequence>
<dbReference type="Proteomes" id="UP000298781">
    <property type="component" value="Chromosome"/>
</dbReference>
<evidence type="ECO:0000256" key="5">
    <source>
        <dbReference type="ARBA" id="ARBA00038306"/>
    </source>
</evidence>
<dbReference type="PANTHER" id="PTHR34001:SF3">
    <property type="entry name" value="BLL7405 PROTEIN"/>
    <property type="match status" value="1"/>
</dbReference>
<evidence type="ECO:0000313" key="8">
    <source>
        <dbReference type="EMBL" id="QCI63455.1"/>
    </source>
</evidence>
<evidence type="ECO:0000256" key="2">
    <source>
        <dbReference type="ARBA" id="ARBA00022729"/>
    </source>
</evidence>
<evidence type="ECO:0000256" key="6">
    <source>
        <dbReference type="SAM" id="SignalP"/>
    </source>
</evidence>
<keyword evidence="9" id="KW-1185">Reference proteome</keyword>